<proteinExistence type="predicted"/>
<evidence type="ECO:0000256" key="1">
    <source>
        <dbReference type="SAM" id="MobiDB-lite"/>
    </source>
</evidence>
<evidence type="ECO:0000313" key="2">
    <source>
        <dbReference type="EMBL" id="KAK3896618.1"/>
    </source>
</evidence>
<accession>A0AAN6MAY0</accession>
<dbReference type="EMBL" id="MU856489">
    <property type="protein sequence ID" value="KAK3896618.1"/>
    <property type="molecule type" value="Genomic_DNA"/>
</dbReference>
<name>A0AAN6MAY0_9PEZI</name>
<organism evidence="2 3">
    <name type="scientific">Staphylotrichum tortipilum</name>
    <dbReference type="NCBI Taxonomy" id="2831512"/>
    <lineage>
        <taxon>Eukaryota</taxon>
        <taxon>Fungi</taxon>
        <taxon>Dikarya</taxon>
        <taxon>Ascomycota</taxon>
        <taxon>Pezizomycotina</taxon>
        <taxon>Sordariomycetes</taxon>
        <taxon>Sordariomycetidae</taxon>
        <taxon>Sordariales</taxon>
        <taxon>Chaetomiaceae</taxon>
        <taxon>Staphylotrichum</taxon>
    </lineage>
</organism>
<dbReference type="AlphaFoldDB" id="A0AAN6MAY0"/>
<keyword evidence="3" id="KW-1185">Reference proteome</keyword>
<sequence>MPPRTRSGATERNTTDSTPGSPLRQAAPSALLDRLQHDLDPSTAPEMGSQPNRGQRATLAGPRTPSRRQHSTSPSASPEETLEAMRRHLRELEELKKLEHQIKEARKRLGITKEKRRRQSDSSSSSDSGTRAKAIKITNIIPFTPKMTYRLRQEWLSDLNRAFRGDVKRFRTDTNKILFALDHMDRKPRNRWESHIRMMREEERDAAESSWSTFEKWTTTCVVDLANQDSQVTKLLNTNLLNI</sequence>
<feature type="compositionally biased region" description="Polar residues" evidence="1">
    <location>
        <begin position="7"/>
        <end position="20"/>
    </location>
</feature>
<feature type="region of interest" description="Disordered" evidence="1">
    <location>
        <begin position="1"/>
        <end position="82"/>
    </location>
</feature>
<evidence type="ECO:0000313" key="3">
    <source>
        <dbReference type="Proteomes" id="UP001303889"/>
    </source>
</evidence>
<reference evidence="2" key="2">
    <citation type="submission" date="2023-05" db="EMBL/GenBank/DDBJ databases">
        <authorList>
            <consortium name="Lawrence Berkeley National Laboratory"/>
            <person name="Steindorff A."/>
            <person name="Hensen N."/>
            <person name="Bonometti L."/>
            <person name="Westerberg I."/>
            <person name="Brannstrom I.O."/>
            <person name="Guillou S."/>
            <person name="Cros-Aarteil S."/>
            <person name="Calhoun S."/>
            <person name="Haridas S."/>
            <person name="Kuo A."/>
            <person name="Mondo S."/>
            <person name="Pangilinan J."/>
            <person name="Riley R."/>
            <person name="Labutti K."/>
            <person name="Andreopoulos B."/>
            <person name="Lipzen A."/>
            <person name="Chen C."/>
            <person name="Yanf M."/>
            <person name="Daum C."/>
            <person name="Ng V."/>
            <person name="Clum A."/>
            <person name="Ohm R."/>
            <person name="Martin F."/>
            <person name="Silar P."/>
            <person name="Natvig D."/>
            <person name="Lalanne C."/>
            <person name="Gautier V."/>
            <person name="Ament-Velasquez S.L."/>
            <person name="Kruys A."/>
            <person name="Hutchinson M.I."/>
            <person name="Powell A.J."/>
            <person name="Barry K."/>
            <person name="Miller A.N."/>
            <person name="Grigoriev I.V."/>
            <person name="Debuchy R."/>
            <person name="Gladieux P."/>
            <person name="Thoren M.H."/>
            <person name="Johannesson H."/>
        </authorList>
    </citation>
    <scope>NUCLEOTIDE SEQUENCE</scope>
    <source>
        <strain evidence="2">CBS 103.79</strain>
    </source>
</reference>
<reference evidence="2" key="1">
    <citation type="journal article" date="2023" name="Mol. Phylogenet. Evol.">
        <title>Genome-scale phylogeny and comparative genomics of the fungal order Sordariales.</title>
        <authorList>
            <person name="Hensen N."/>
            <person name="Bonometti L."/>
            <person name="Westerberg I."/>
            <person name="Brannstrom I.O."/>
            <person name="Guillou S."/>
            <person name="Cros-Aarteil S."/>
            <person name="Calhoun S."/>
            <person name="Haridas S."/>
            <person name="Kuo A."/>
            <person name="Mondo S."/>
            <person name="Pangilinan J."/>
            <person name="Riley R."/>
            <person name="LaButti K."/>
            <person name="Andreopoulos B."/>
            <person name="Lipzen A."/>
            <person name="Chen C."/>
            <person name="Yan M."/>
            <person name="Daum C."/>
            <person name="Ng V."/>
            <person name="Clum A."/>
            <person name="Steindorff A."/>
            <person name="Ohm R.A."/>
            <person name="Martin F."/>
            <person name="Silar P."/>
            <person name="Natvig D.O."/>
            <person name="Lalanne C."/>
            <person name="Gautier V."/>
            <person name="Ament-Velasquez S.L."/>
            <person name="Kruys A."/>
            <person name="Hutchinson M.I."/>
            <person name="Powell A.J."/>
            <person name="Barry K."/>
            <person name="Miller A.N."/>
            <person name="Grigoriev I.V."/>
            <person name="Debuchy R."/>
            <person name="Gladieux P."/>
            <person name="Hiltunen Thoren M."/>
            <person name="Johannesson H."/>
        </authorList>
    </citation>
    <scope>NUCLEOTIDE SEQUENCE</scope>
    <source>
        <strain evidence="2">CBS 103.79</strain>
    </source>
</reference>
<comment type="caution">
    <text evidence="2">The sequence shown here is derived from an EMBL/GenBank/DDBJ whole genome shotgun (WGS) entry which is preliminary data.</text>
</comment>
<dbReference type="Proteomes" id="UP001303889">
    <property type="component" value="Unassembled WGS sequence"/>
</dbReference>
<protein>
    <submittedName>
        <fullName evidence="2">Uncharacterized protein</fullName>
    </submittedName>
</protein>
<feature type="region of interest" description="Disordered" evidence="1">
    <location>
        <begin position="106"/>
        <end position="131"/>
    </location>
</feature>
<gene>
    <name evidence="2" type="ORF">C8A05DRAFT_39828</name>
</gene>
<feature type="compositionally biased region" description="Basic residues" evidence="1">
    <location>
        <begin position="106"/>
        <end position="118"/>
    </location>
</feature>